<sequence length="71" mass="8090">MIGSALRIRNIILICIISISWNIKTFWEASSGDLPSKGIIKLAIWLYAMQCSVKIDQSFPTKYDQRLTAEK</sequence>
<reference evidence="1" key="1">
    <citation type="submission" date="2020-11" db="EMBL/GenBank/DDBJ databases">
        <authorList>
            <person name="Whitehead M."/>
        </authorList>
    </citation>
    <scope>NUCLEOTIDE SEQUENCE</scope>
    <source>
        <strain evidence="1">EGII</strain>
    </source>
</reference>
<evidence type="ECO:0000313" key="1">
    <source>
        <dbReference type="EMBL" id="CAD7005934.1"/>
    </source>
</evidence>
<keyword evidence="2" id="KW-1185">Reference proteome</keyword>
<protein>
    <submittedName>
        <fullName evidence="1">(Mediterranean fruit fly) hypothetical protein</fullName>
    </submittedName>
</protein>
<dbReference type="AlphaFoldDB" id="A0A811V4V3"/>
<evidence type="ECO:0000313" key="2">
    <source>
        <dbReference type="Proteomes" id="UP000606786"/>
    </source>
</evidence>
<dbReference type="Proteomes" id="UP000606786">
    <property type="component" value="Unassembled WGS sequence"/>
</dbReference>
<gene>
    <name evidence="1" type="ORF">CCAP1982_LOCUS14272</name>
</gene>
<comment type="caution">
    <text evidence="1">The sequence shown here is derived from an EMBL/GenBank/DDBJ whole genome shotgun (WGS) entry which is preliminary data.</text>
</comment>
<proteinExistence type="predicted"/>
<organism evidence="1 2">
    <name type="scientific">Ceratitis capitata</name>
    <name type="common">Mediterranean fruit fly</name>
    <name type="synonym">Tephritis capitata</name>
    <dbReference type="NCBI Taxonomy" id="7213"/>
    <lineage>
        <taxon>Eukaryota</taxon>
        <taxon>Metazoa</taxon>
        <taxon>Ecdysozoa</taxon>
        <taxon>Arthropoda</taxon>
        <taxon>Hexapoda</taxon>
        <taxon>Insecta</taxon>
        <taxon>Pterygota</taxon>
        <taxon>Neoptera</taxon>
        <taxon>Endopterygota</taxon>
        <taxon>Diptera</taxon>
        <taxon>Brachycera</taxon>
        <taxon>Muscomorpha</taxon>
        <taxon>Tephritoidea</taxon>
        <taxon>Tephritidae</taxon>
        <taxon>Ceratitis</taxon>
        <taxon>Ceratitis</taxon>
    </lineage>
</organism>
<accession>A0A811V4V3</accession>
<dbReference type="EMBL" id="CAJHJT010000034">
    <property type="protein sequence ID" value="CAD7005934.1"/>
    <property type="molecule type" value="Genomic_DNA"/>
</dbReference>
<name>A0A811V4V3_CERCA</name>